<evidence type="ECO:0000313" key="2">
    <source>
        <dbReference type="EMBL" id="KAL3365174.1"/>
    </source>
</evidence>
<feature type="region of interest" description="Disordered" evidence="1">
    <location>
        <begin position="144"/>
        <end position="183"/>
    </location>
</feature>
<feature type="compositionally biased region" description="Polar residues" evidence="1">
    <location>
        <begin position="1"/>
        <end position="13"/>
    </location>
</feature>
<dbReference type="AlphaFoldDB" id="A0ABD2U8K4"/>
<proteinExistence type="predicted"/>
<evidence type="ECO:0000256" key="1">
    <source>
        <dbReference type="SAM" id="MobiDB-lite"/>
    </source>
</evidence>
<feature type="compositionally biased region" description="Basic residues" evidence="1">
    <location>
        <begin position="120"/>
        <end position="129"/>
    </location>
</feature>
<reference evidence="2 3" key="1">
    <citation type="submission" date="2024-05" db="EMBL/GenBank/DDBJ databases">
        <title>De novo assembly of an allotetraploid wild potato.</title>
        <authorList>
            <person name="Hosaka A.J."/>
        </authorList>
    </citation>
    <scope>NUCLEOTIDE SEQUENCE [LARGE SCALE GENOMIC DNA]</scope>
    <source>
        <tissue evidence="2">Young leaves</tissue>
    </source>
</reference>
<name>A0ABD2U8K4_9SOLN</name>
<feature type="region of interest" description="Disordered" evidence="1">
    <location>
        <begin position="102"/>
        <end position="129"/>
    </location>
</feature>
<keyword evidence="3" id="KW-1185">Reference proteome</keyword>
<comment type="caution">
    <text evidence="2">The sequence shown here is derived from an EMBL/GenBank/DDBJ whole genome shotgun (WGS) entry which is preliminary data.</text>
</comment>
<feature type="compositionally biased region" description="Polar residues" evidence="1">
    <location>
        <begin position="153"/>
        <end position="183"/>
    </location>
</feature>
<gene>
    <name evidence="2" type="ORF">AABB24_010370</name>
</gene>
<dbReference type="EMBL" id="JBJKTR010000006">
    <property type="protein sequence ID" value="KAL3365180.1"/>
    <property type="molecule type" value="Genomic_DNA"/>
</dbReference>
<evidence type="ECO:0000313" key="3">
    <source>
        <dbReference type="Proteomes" id="UP001627284"/>
    </source>
</evidence>
<sequence>MEENTNNIPTQETTSDRNLRRRTRYAQMSPERKELLLSQLREKRAESKRQKNLPQSNSTAAVTITTSSLSPEQASKHTDVPSNLPTGEHIVTGLSTSELGMEEATNHVPTQERTPDTNLRRRTRYAQMSPKRKKLLLSQLREKRVESKRQKTLRQSNSTAGLTINTSSLSPEQASKPTNVPCTSTRGEHIVTCLSTFELGSTSTASHVASKLTSTRTANKGEIYYLRLLLMNIRGPKSYEDLRTMDGKCYTTFREAAKKKGKVFRRGGLEIAEGNAEKGIHGGNLRTVGPFTVRR</sequence>
<accession>A0ABD2U8K4</accession>
<protein>
    <submittedName>
        <fullName evidence="2">Uncharacterized protein</fullName>
    </submittedName>
</protein>
<dbReference type="EMBL" id="JBJKTR010000006">
    <property type="protein sequence ID" value="KAL3365174.1"/>
    <property type="molecule type" value="Genomic_DNA"/>
</dbReference>
<feature type="compositionally biased region" description="Polar residues" evidence="1">
    <location>
        <begin position="52"/>
        <end position="73"/>
    </location>
</feature>
<feature type="compositionally biased region" description="Basic and acidic residues" evidence="1">
    <location>
        <begin position="30"/>
        <end position="49"/>
    </location>
</feature>
<organism evidence="2 3">
    <name type="scientific">Solanum stoloniferum</name>
    <dbReference type="NCBI Taxonomy" id="62892"/>
    <lineage>
        <taxon>Eukaryota</taxon>
        <taxon>Viridiplantae</taxon>
        <taxon>Streptophyta</taxon>
        <taxon>Embryophyta</taxon>
        <taxon>Tracheophyta</taxon>
        <taxon>Spermatophyta</taxon>
        <taxon>Magnoliopsida</taxon>
        <taxon>eudicotyledons</taxon>
        <taxon>Gunneridae</taxon>
        <taxon>Pentapetalae</taxon>
        <taxon>asterids</taxon>
        <taxon>lamiids</taxon>
        <taxon>Solanales</taxon>
        <taxon>Solanaceae</taxon>
        <taxon>Solanoideae</taxon>
        <taxon>Solaneae</taxon>
        <taxon>Solanum</taxon>
    </lineage>
</organism>
<dbReference type="Proteomes" id="UP001627284">
    <property type="component" value="Unassembled WGS sequence"/>
</dbReference>
<feature type="region of interest" description="Disordered" evidence="1">
    <location>
        <begin position="1"/>
        <end position="87"/>
    </location>
</feature>